<dbReference type="GeneID" id="90035834"/>
<keyword evidence="4" id="KW-0808">Transferase</keyword>
<keyword evidence="6" id="KW-0418">Kinase</keyword>
<keyword evidence="7 10" id="KW-0067">ATP-binding</keyword>
<evidence type="ECO:0000256" key="1">
    <source>
        <dbReference type="ARBA" id="ARBA00008874"/>
    </source>
</evidence>
<protein>
    <recommendedName>
        <fullName evidence="2">non-specific serine/threonine protein kinase</fullName>
        <ecNumber evidence="2">2.7.11.1</ecNumber>
    </recommendedName>
</protein>
<comment type="catalytic activity">
    <reaction evidence="8">
        <text>L-threonyl-[protein] + ATP = O-phospho-L-threonyl-[protein] + ADP + H(+)</text>
        <dbReference type="Rhea" id="RHEA:46608"/>
        <dbReference type="Rhea" id="RHEA-COMP:11060"/>
        <dbReference type="Rhea" id="RHEA-COMP:11605"/>
        <dbReference type="ChEBI" id="CHEBI:15378"/>
        <dbReference type="ChEBI" id="CHEBI:30013"/>
        <dbReference type="ChEBI" id="CHEBI:30616"/>
        <dbReference type="ChEBI" id="CHEBI:61977"/>
        <dbReference type="ChEBI" id="CHEBI:456216"/>
        <dbReference type="EC" id="2.7.11.1"/>
    </reaction>
</comment>
<dbReference type="InterPro" id="IPR008271">
    <property type="entry name" value="Ser/Thr_kinase_AS"/>
</dbReference>
<evidence type="ECO:0000256" key="5">
    <source>
        <dbReference type="ARBA" id="ARBA00022741"/>
    </source>
</evidence>
<dbReference type="InterPro" id="IPR011009">
    <property type="entry name" value="Kinase-like_dom_sf"/>
</dbReference>
<proteinExistence type="inferred from homology"/>
<keyword evidence="3 11" id="KW-0723">Serine/threonine-protein kinase</keyword>
<evidence type="ECO:0000313" key="14">
    <source>
        <dbReference type="Proteomes" id="UP001498771"/>
    </source>
</evidence>
<dbReference type="PROSITE" id="PS50011">
    <property type="entry name" value="PROTEIN_KINASE_DOM"/>
    <property type="match status" value="1"/>
</dbReference>
<keyword evidence="14" id="KW-1185">Reference proteome</keyword>
<evidence type="ECO:0000256" key="8">
    <source>
        <dbReference type="ARBA" id="ARBA00047899"/>
    </source>
</evidence>
<evidence type="ECO:0000259" key="12">
    <source>
        <dbReference type="PROSITE" id="PS50011"/>
    </source>
</evidence>
<name>A0ABR1FDQ5_9ASCO</name>
<dbReference type="SMART" id="SM00220">
    <property type="entry name" value="S_TKc"/>
    <property type="match status" value="1"/>
</dbReference>
<evidence type="ECO:0000256" key="2">
    <source>
        <dbReference type="ARBA" id="ARBA00012513"/>
    </source>
</evidence>
<dbReference type="Gene3D" id="1.10.510.10">
    <property type="entry name" value="Transferase(Phosphotransferase) domain 1"/>
    <property type="match status" value="1"/>
</dbReference>
<comment type="catalytic activity">
    <reaction evidence="9">
        <text>L-seryl-[protein] + ATP = O-phospho-L-seryl-[protein] + ADP + H(+)</text>
        <dbReference type="Rhea" id="RHEA:17989"/>
        <dbReference type="Rhea" id="RHEA-COMP:9863"/>
        <dbReference type="Rhea" id="RHEA-COMP:11604"/>
        <dbReference type="ChEBI" id="CHEBI:15378"/>
        <dbReference type="ChEBI" id="CHEBI:29999"/>
        <dbReference type="ChEBI" id="CHEBI:30616"/>
        <dbReference type="ChEBI" id="CHEBI:83421"/>
        <dbReference type="ChEBI" id="CHEBI:456216"/>
        <dbReference type="EC" id="2.7.11.1"/>
    </reaction>
</comment>
<feature type="non-terminal residue" evidence="13">
    <location>
        <position position="296"/>
    </location>
</feature>
<dbReference type="Pfam" id="PF00069">
    <property type="entry name" value="Pkinase"/>
    <property type="match status" value="1"/>
</dbReference>
<dbReference type="PROSITE" id="PS00107">
    <property type="entry name" value="PROTEIN_KINASE_ATP"/>
    <property type="match status" value="1"/>
</dbReference>
<dbReference type="PANTHER" id="PTHR48012:SF10">
    <property type="entry name" value="FI20177P1"/>
    <property type="match status" value="1"/>
</dbReference>
<feature type="binding site" evidence="10">
    <location>
        <position position="43"/>
    </location>
    <ligand>
        <name>ATP</name>
        <dbReference type="ChEBI" id="CHEBI:30616"/>
    </ligand>
</feature>
<dbReference type="InterPro" id="IPR000719">
    <property type="entry name" value="Prot_kinase_dom"/>
</dbReference>
<dbReference type="RefSeq" id="XP_064770331.1">
    <property type="nucleotide sequence ID" value="XM_064910322.1"/>
</dbReference>
<dbReference type="PROSITE" id="PS00108">
    <property type="entry name" value="PROTEIN_KINASE_ST"/>
    <property type="match status" value="1"/>
</dbReference>
<comment type="caution">
    <text evidence="13">The sequence shown here is derived from an EMBL/GenBank/DDBJ whole genome shotgun (WGS) entry which is preliminary data.</text>
</comment>
<evidence type="ECO:0000256" key="3">
    <source>
        <dbReference type="ARBA" id="ARBA00022527"/>
    </source>
</evidence>
<sequence>MVSPGVPFSPAKIYRRDEIIGRGNFGVVYKGYNLIEKKVVAIKVLNLDTAEDDVKDVRHEVAMLSQLKHGDAQNIVRYHGSHLVGTRLWIIMDHCSGGSVRNLQLAVGKIEEKYTQVIVRESLIGLSFIHKAGIIHRDIKAANILIKNDGSVQLCDFGVAAQISANHPKRSTIVGTPYWMAPEVITEGATYNYKADIWSLGITIYEMTTGQPPYADQDGMAAMYLISRQKPPRLEGSQYSPMLKEFLTLCLNERFEERPSADELLKTRFIRACKNVPTSILKDLLAKYQTWQDKGN</sequence>
<keyword evidence="5 10" id="KW-0547">Nucleotide-binding</keyword>
<organism evidence="13 14">
    <name type="scientific">Myxozyma melibiosi</name>
    <dbReference type="NCBI Taxonomy" id="54550"/>
    <lineage>
        <taxon>Eukaryota</taxon>
        <taxon>Fungi</taxon>
        <taxon>Dikarya</taxon>
        <taxon>Ascomycota</taxon>
        <taxon>Saccharomycotina</taxon>
        <taxon>Lipomycetes</taxon>
        <taxon>Lipomycetales</taxon>
        <taxon>Lipomycetaceae</taxon>
        <taxon>Myxozyma</taxon>
    </lineage>
</organism>
<dbReference type="SUPFAM" id="SSF56112">
    <property type="entry name" value="Protein kinase-like (PK-like)"/>
    <property type="match status" value="1"/>
</dbReference>
<evidence type="ECO:0000256" key="10">
    <source>
        <dbReference type="PROSITE-ProRule" id="PRU10141"/>
    </source>
</evidence>
<dbReference type="PANTHER" id="PTHR48012">
    <property type="entry name" value="STERILE20-LIKE KINASE, ISOFORM B-RELATED"/>
    <property type="match status" value="1"/>
</dbReference>
<comment type="similarity">
    <text evidence="1">Belongs to the protein kinase superfamily. STE Ser/Thr protein kinase family. STE20 subfamily.</text>
</comment>
<dbReference type="Proteomes" id="UP001498771">
    <property type="component" value="Unassembled WGS sequence"/>
</dbReference>
<evidence type="ECO:0000256" key="4">
    <source>
        <dbReference type="ARBA" id="ARBA00022679"/>
    </source>
</evidence>
<dbReference type="EMBL" id="JBBJBU010000001">
    <property type="protein sequence ID" value="KAK7207298.1"/>
    <property type="molecule type" value="Genomic_DNA"/>
</dbReference>
<evidence type="ECO:0000256" key="11">
    <source>
        <dbReference type="RuleBase" id="RU000304"/>
    </source>
</evidence>
<evidence type="ECO:0000313" key="13">
    <source>
        <dbReference type="EMBL" id="KAK7207298.1"/>
    </source>
</evidence>
<dbReference type="EC" id="2.7.11.1" evidence="2"/>
<evidence type="ECO:0000256" key="9">
    <source>
        <dbReference type="ARBA" id="ARBA00048679"/>
    </source>
</evidence>
<reference evidence="13 14" key="1">
    <citation type="submission" date="2024-03" db="EMBL/GenBank/DDBJ databases">
        <title>Genome-scale model development and genomic sequencing of the oleaginous clade Lipomyces.</title>
        <authorList>
            <consortium name="Lawrence Berkeley National Laboratory"/>
            <person name="Czajka J.J."/>
            <person name="Han Y."/>
            <person name="Kim J."/>
            <person name="Mondo S.J."/>
            <person name="Hofstad B.A."/>
            <person name="Robles A."/>
            <person name="Haridas S."/>
            <person name="Riley R."/>
            <person name="LaButti K."/>
            <person name="Pangilinan J."/>
            <person name="Andreopoulos W."/>
            <person name="Lipzen A."/>
            <person name="Yan J."/>
            <person name="Wang M."/>
            <person name="Ng V."/>
            <person name="Grigoriev I.V."/>
            <person name="Spatafora J.W."/>
            <person name="Magnuson J.K."/>
            <person name="Baker S.E."/>
            <person name="Pomraning K.R."/>
        </authorList>
    </citation>
    <scope>NUCLEOTIDE SEQUENCE [LARGE SCALE GENOMIC DNA]</scope>
    <source>
        <strain evidence="13 14">Phaff 52-87</strain>
    </source>
</reference>
<evidence type="ECO:0000256" key="6">
    <source>
        <dbReference type="ARBA" id="ARBA00022777"/>
    </source>
</evidence>
<accession>A0ABR1FDQ5</accession>
<feature type="domain" description="Protein kinase" evidence="12">
    <location>
        <begin position="14"/>
        <end position="270"/>
    </location>
</feature>
<dbReference type="InterPro" id="IPR017441">
    <property type="entry name" value="Protein_kinase_ATP_BS"/>
</dbReference>
<dbReference type="InterPro" id="IPR050629">
    <property type="entry name" value="STE20/SPS1-PAK"/>
</dbReference>
<gene>
    <name evidence="13" type="ORF">BZA70DRAFT_235038</name>
</gene>
<evidence type="ECO:0000256" key="7">
    <source>
        <dbReference type="ARBA" id="ARBA00022840"/>
    </source>
</evidence>